<accession>A0A9W5R5U5</accession>
<reference evidence="2 3" key="1">
    <citation type="submission" date="2012-12" db="EMBL/GenBank/DDBJ databases">
        <title>The Genome Sequence of Bacillus cereus VD184.</title>
        <authorList>
            <consortium name="The Broad Institute Genome Sequencing Platform"/>
            <consortium name="The Broad Institute Genome Sequencing Center for Infectious Disease"/>
            <person name="Feldgarden M."/>
            <person name="Van der Auwera G.A."/>
            <person name="Mahillon J."/>
            <person name="Duprez V."/>
            <person name="Timmery S."/>
            <person name="Mattelet C."/>
            <person name="Dierick K."/>
            <person name="Sun M."/>
            <person name="Yu Z."/>
            <person name="Zhu L."/>
            <person name="Hu X."/>
            <person name="Shank E.B."/>
            <person name="Swiecicka I."/>
            <person name="Hansen B.M."/>
            <person name="Andrup L."/>
            <person name="Walker B."/>
            <person name="Young S.K."/>
            <person name="Zeng Q."/>
            <person name="Gargeya S."/>
            <person name="Fitzgerald M."/>
            <person name="Haas B."/>
            <person name="Abouelleil A."/>
            <person name="Alvarado L."/>
            <person name="Arachchi H.M."/>
            <person name="Berlin A.M."/>
            <person name="Chapman S.B."/>
            <person name="Dewar J."/>
            <person name="Goldberg J."/>
            <person name="Griggs A."/>
            <person name="Gujja S."/>
            <person name="Hansen M."/>
            <person name="Howarth C."/>
            <person name="Imamovic A."/>
            <person name="Larimer J."/>
            <person name="McCowan C."/>
            <person name="Murphy C."/>
            <person name="Neiman D."/>
            <person name="Pearson M."/>
            <person name="Priest M."/>
            <person name="Roberts A."/>
            <person name="Saif S."/>
            <person name="Shea T."/>
            <person name="Sisk P."/>
            <person name="Sykes S."/>
            <person name="Wortman J."/>
            <person name="Nusbaum C."/>
            <person name="Birren B."/>
        </authorList>
    </citation>
    <scope>NUCLEOTIDE SEQUENCE [LARGE SCALE GENOMIC DNA]</scope>
    <source>
        <strain evidence="2 3">VD184</strain>
    </source>
</reference>
<gene>
    <name evidence="2" type="ORF">IKC_05743</name>
</gene>
<keyword evidence="1" id="KW-1133">Transmembrane helix</keyword>
<dbReference type="AlphaFoldDB" id="A0A9W5R5U5"/>
<dbReference type="Proteomes" id="UP000014028">
    <property type="component" value="Unassembled WGS sequence"/>
</dbReference>
<organism evidence="2 3">
    <name type="scientific">Bacillus cereus VD184</name>
    <dbReference type="NCBI Taxonomy" id="1053242"/>
    <lineage>
        <taxon>Bacteria</taxon>
        <taxon>Bacillati</taxon>
        <taxon>Bacillota</taxon>
        <taxon>Bacilli</taxon>
        <taxon>Bacillales</taxon>
        <taxon>Bacillaceae</taxon>
        <taxon>Bacillus</taxon>
        <taxon>Bacillus cereus group</taxon>
    </lineage>
</organism>
<keyword evidence="1" id="KW-0812">Transmembrane</keyword>
<evidence type="ECO:0000313" key="3">
    <source>
        <dbReference type="Proteomes" id="UP000014028"/>
    </source>
</evidence>
<keyword evidence="1" id="KW-0472">Membrane</keyword>
<comment type="caution">
    <text evidence="2">The sequence shown here is derived from an EMBL/GenBank/DDBJ whole genome shotgun (WGS) entry which is preliminary data.</text>
</comment>
<feature type="transmembrane region" description="Helical" evidence="1">
    <location>
        <begin position="7"/>
        <end position="26"/>
    </location>
</feature>
<sequence length="34" mass="4089">MMDRRTIFLDIAVLVFYRITLQIYILDVGNKKTK</sequence>
<evidence type="ECO:0000256" key="1">
    <source>
        <dbReference type="SAM" id="Phobius"/>
    </source>
</evidence>
<dbReference type="EMBL" id="AHFK01000049">
    <property type="protein sequence ID" value="EOQ10160.1"/>
    <property type="molecule type" value="Genomic_DNA"/>
</dbReference>
<evidence type="ECO:0000313" key="2">
    <source>
        <dbReference type="EMBL" id="EOQ10160.1"/>
    </source>
</evidence>
<protein>
    <submittedName>
        <fullName evidence="2">Uncharacterized protein</fullName>
    </submittedName>
</protein>
<name>A0A9W5R5U5_BACCE</name>
<proteinExistence type="predicted"/>